<protein>
    <submittedName>
        <fullName evidence="1">Mitochondrial protein</fullName>
    </submittedName>
</protein>
<reference evidence="1" key="2">
    <citation type="journal article" date="2024" name="Plant">
        <title>Genomic evolution and insights into agronomic trait innovations of Sesamum species.</title>
        <authorList>
            <person name="Miao H."/>
            <person name="Wang L."/>
            <person name="Qu L."/>
            <person name="Liu H."/>
            <person name="Sun Y."/>
            <person name="Le M."/>
            <person name="Wang Q."/>
            <person name="Wei S."/>
            <person name="Zheng Y."/>
            <person name="Lin W."/>
            <person name="Duan Y."/>
            <person name="Cao H."/>
            <person name="Xiong S."/>
            <person name="Wang X."/>
            <person name="Wei L."/>
            <person name="Li C."/>
            <person name="Ma Q."/>
            <person name="Ju M."/>
            <person name="Zhao R."/>
            <person name="Li G."/>
            <person name="Mu C."/>
            <person name="Tian Q."/>
            <person name="Mei H."/>
            <person name="Zhang T."/>
            <person name="Gao T."/>
            <person name="Zhang H."/>
        </authorList>
    </citation>
    <scope>NUCLEOTIDE SEQUENCE</scope>
    <source>
        <strain evidence="1">K16</strain>
    </source>
</reference>
<proteinExistence type="predicted"/>
<dbReference type="EMBL" id="JACGWL010000610">
    <property type="protein sequence ID" value="KAK4383101.1"/>
    <property type="molecule type" value="Genomic_DNA"/>
</dbReference>
<keyword evidence="2" id="KW-1185">Reference proteome</keyword>
<sequence length="162" mass="17969">MGNAKPVSTPFPSVSATSQTSHRDAALHVLRYLKGPSSLGLFFPAHNALDLLAYSDASWASCLDSRWSITGFCFLGLLSSRGKLRNKPRCPVLPLKQNTTAWRRQCVNYYGSHICSVISVSQFLSLFLFCVTRRSEQLTDLFNKALPVSIFRTVVVQVGLEL</sequence>
<organism evidence="1 2">
    <name type="scientific">Sesamum angolense</name>
    <dbReference type="NCBI Taxonomy" id="2727404"/>
    <lineage>
        <taxon>Eukaryota</taxon>
        <taxon>Viridiplantae</taxon>
        <taxon>Streptophyta</taxon>
        <taxon>Embryophyta</taxon>
        <taxon>Tracheophyta</taxon>
        <taxon>Spermatophyta</taxon>
        <taxon>Magnoliopsida</taxon>
        <taxon>eudicotyledons</taxon>
        <taxon>Gunneridae</taxon>
        <taxon>Pentapetalae</taxon>
        <taxon>asterids</taxon>
        <taxon>lamiids</taxon>
        <taxon>Lamiales</taxon>
        <taxon>Pedaliaceae</taxon>
        <taxon>Sesamum</taxon>
    </lineage>
</organism>
<reference evidence="1" key="1">
    <citation type="submission" date="2020-06" db="EMBL/GenBank/DDBJ databases">
        <authorList>
            <person name="Li T."/>
            <person name="Hu X."/>
            <person name="Zhang T."/>
            <person name="Song X."/>
            <person name="Zhang H."/>
            <person name="Dai N."/>
            <person name="Sheng W."/>
            <person name="Hou X."/>
            <person name="Wei L."/>
        </authorList>
    </citation>
    <scope>NUCLEOTIDE SEQUENCE</scope>
    <source>
        <strain evidence="1">K16</strain>
        <tissue evidence="1">Leaf</tissue>
    </source>
</reference>
<dbReference type="Proteomes" id="UP001289374">
    <property type="component" value="Unassembled WGS sequence"/>
</dbReference>
<evidence type="ECO:0000313" key="2">
    <source>
        <dbReference type="Proteomes" id="UP001289374"/>
    </source>
</evidence>
<gene>
    <name evidence="1" type="ORF">Sango_2808900</name>
</gene>
<evidence type="ECO:0000313" key="1">
    <source>
        <dbReference type="EMBL" id="KAK4383101.1"/>
    </source>
</evidence>
<dbReference type="PANTHER" id="PTHR11439">
    <property type="entry name" value="GAG-POL-RELATED RETROTRANSPOSON"/>
    <property type="match status" value="1"/>
</dbReference>
<comment type="caution">
    <text evidence="1">The sequence shown here is derived from an EMBL/GenBank/DDBJ whole genome shotgun (WGS) entry which is preliminary data.</text>
</comment>
<accession>A0AAE1T7U6</accession>
<name>A0AAE1T7U6_9LAMI</name>
<dbReference type="AlphaFoldDB" id="A0AAE1T7U6"/>
<dbReference type="PANTHER" id="PTHR11439:SF470">
    <property type="entry name" value="CYSTEINE-RICH RLK (RECEPTOR-LIKE PROTEIN KINASE) 8"/>
    <property type="match status" value="1"/>
</dbReference>